<accession>A0A5B7JBA7</accession>
<name>A0A5B7JBA7_PORTR</name>
<gene>
    <name evidence="1" type="ORF">E2C01_086716</name>
</gene>
<organism evidence="1 2">
    <name type="scientific">Portunus trituberculatus</name>
    <name type="common">Swimming crab</name>
    <name type="synonym">Neptunus trituberculatus</name>
    <dbReference type="NCBI Taxonomy" id="210409"/>
    <lineage>
        <taxon>Eukaryota</taxon>
        <taxon>Metazoa</taxon>
        <taxon>Ecdysozoa</taxon>
        <taxon>Arthropoda</taxon>
        <taxon>Crustacea</taxon>
        <taxon>Multicrustacea</taxon>
        <taxon>Malacostraca</taxon>
        <taxon>Eumalacostraca</taxon>
        <taxon>Eucarida</taxon>
        <taxon>Decapoda</taxon>
        <taxon>Pleocyemata</taxon>
        <taxon>Brachyura</taxon>
        <taxon>Eubrachyura</taxon>
        <taxon>Portunoidea</taxon>
        <taxon>Portunidae</taxon>
        <taxon>Portuninae</taxon>
        <taxon>Portunus</taxon>
    </lineage>
</organism>
<keyword evidence="2" id="KW-1185">Reference proteome</keyword>
<protein>
    <submittedName>
        <fullName evidence="1">Uncharacterized protein</fullName>
    </submittedName>
</protein>
<sequence>MVKNEEEKEENEKEE</sequence>
<dbReference type="Proteomes" id="UP000324222">
    <property type="component" value="Unassembled WGS sequence"/>
</dbReference>
<reference evidence="1 2" key="1">
    <citation type="submission" date="2019-05" db="EMBL/GenBank/DDBJ databases">
        <title>Another draft genome of Portunus trituberculatus and its Hox gene families provides insights of decapod evolution.</title>
        <authorList>
            <person name="Jeong J.-H."/>
            <person name="Song I."/>
            <person name="Kim S."/>
            <person name="Choi T."/>
            <person name="Kim D."/>
            <person name="Ryu S."/>
            <person name="Kim W."/>
        </authorList>
    </citation>
    <scope>NUCLEOTIDE SEQUENCE [LARGE SCALE GENOMIC DNA]</scope>
    <source>
        <tissue evidence="1">Muscle</tissue>
    </source>
</reference>
<dbReference type="EMBL" id="VSRR010088594">
    <property type="protein sequence ID" value="MPC91663.1"/>
    <property type="molecule type" value="Genomic_DNA"/>
</dbReference>
<evidence type="ECO:0000313" key="2">
    <source>
        <dbReference type="Proteomes" id="UP000324222"/>
    </source>
</evidence>
<proteinExistence type="predicted"/>
<evidence type="ECO:0000313" key="1">
    <source>
        <dbReference type="EMBL" id="MPC91663.1"/>
    </source>
</evidence>
<comment type="caution">
    <text evidence="1">The sequence shown here is derived from an EMBL/GenBank/DDBJ whole genome shotgun (WGS) entry which is preliminary data.</text>
</comment>